<dbReference type="GO" id="GO:0022857">
    <property type="term" value="F:transmembrane transporter activity"/>
    <property type="evidence" value="ECO:0007669"/>
    <property type="project" value="UniProtKB-UniRule"/>
</dbReference>
<dbReference type="AlphaFoldDB" id="A4S2U1"/>
<dbReference type="InterPro" id="IPR007603">
    <property type="entry name" value="Choline_transptr-like"/>
</dbReference>
<evidence type="ECO:0000256" key="1">
    <source>
        <dbReference type="ARBA" id="ARBA00004141"/>
    </source>
</evidence>
<evidence type="ECO:0000256" key="6">
    <source>
        <dbReference type="RuleBase" id="RU368066"/>
    </source>
</evidence>
<keyword evidence="3 6" id="KW-0812">Transmembrane</keyword>
<gene>
    <name evidence="7" type="ORF">OSTLU_33567</name>
</gene>
<keyword evidence="8" id="KW-1185">Reference proteome</keyword>
<feature type="transmembrane region" description="Helical" evidence="6">
    <location>
        <begin position="64"/>
        <end position="87"/>
    </location>
</feature>
<dbReference type="PANTHER" id="PTHR12385">
    <property type="entry name" value="CHOLINE TRANSPORTER-LIKE (SLC FAMILY 44)"/>
    <property type="match status" value="1"/>
</dbReference>
<name>A4S2U1_OSTLU</name>
<accession>A4S2U1</accession>
<dbReference type="Pfam" id="PF04515">
    <property type="entry name" value="Choline_transpo"/>
    <property type="match status" value="1"/>
</dbReference>
<sequence length="396" mass="43592">MIAEVGLMAAYTLYAMMTLDGNWVLLLVFTLLSALVAYTWRDELNLVASMISVSTISLSDNPHLVTVTIGLQCLVMAFVAPMAWFAVQASQHGSAIINQYATEFSNDACTGYYGQSVDCCKWNIDSWVGPYYALVVIACVWFTSCALEARMYVIGGVVSQWYFAPAGTKSFKGTTRTSVSNAYGPSFGTIAYGGFVITVVEIIRSMANKSRRERNNYGNPLCCLFYAMLDCIFAVIEYLSRFAMIQASITGEAFCDAARSINDLLKRNFLLAYGAYAFPKHILGFLVFVLAALLGYCVNILSKHVFAANSLGAIVNGIGSFFIAYIVLSFFVMILLNCVDAVFVCYALDKDRAAVHHPDLHKVFDEVTRKQRAIEESDAEGMEEPLISGKPKYASM</sequence>
<keyword evidence="4 6" id="KW-1133">Transmembrane helix</keyword>
<feature type="transmembrane region" description="Helical" evidence="6">
    <location>
        <begin position="216"/>
        <end position="236"/>
    </location>
</feature>
<dbReference type="eggNOG" id="KOG1362">
    <property type="taxonomic scope" value="Eukaryota"/>
</dbReference>
<evidence type="ECO:0000313" key="7">
    <source>
        <dbReference type="EMBL" id="ABO97887.1"/>
    </source>
</evidence>
<feature type="transmembrane region" description="Helical" evidence="6">
    <location>
        <begin position="131"/>
        <end position="163"/>
    </location>
</feature>
<dbReference type="RefSeq" id="XP_001419594.1">
    <property type="nucleotide sequence ID" value="XM_001419557.1"/>
</dbReference>
<evidence type="ECO:0000313" key="8">
    <source>
        <dbReference type="Proteomes" id="UP000001568"/>
    </source>
</evidence>
<protein>
    <recommendedName>
        <fullName evidence="6">Choline transporter-like protein</fullName>
    </recommendedName>
</protein>
<comment type="function">
    <text evidence="6">Choline transporter.</text>
</comment>
<feature type="transmembrane region" description="Helical" evidence="6">
    <location>
        <begin position="21"/>
        <end position="40"/>
    </location>
</feature>
<feature type="transmembrane region" description="Helical" evidence="6">
    <location>
        <begin position="282"/>
        <end position="301"/>
    </location>
</feature>
<dbReference type="Proteomes" id="UP000001568">
    <property type="component" value="Chromosome 9"/>
</dbReference>
<comment type="subcellular location">
    <subcellularLocation>
        <location evidence="6">Cell membrane</location>
        <topology evidence="6">Multi-pass membrane protein</topology>
    </subcellularLocation>
    <subcellularLocation>
        <location evidence="1">Membrane</location>
        <topology evidence="1">Multi-pass membrane protein</topology>
    </subcellularLocation>
</comment>
<organism evidence="7 8">
    <name type="scientific">Ostreococcus lucimarinus (strain CCE9901)</name>
    <dbReference type="NCBI Taxonomy" id="436017"/>
    <lineage>
        <taxon>Eukaryota</taxon>
        <taxon>Viridiplantae</taxon>
        <taxon>Chlorophyta</taxon>
        <taxon>Mamiellophyceae</taxon>
        <taxon>Mamiellales</taxon>
        <taxon>Bathycoccaceae</taxon>
        <taxon>Ostreococcus</taxon>
    </lineage>
</organism>
<feature type="transmembrane region" description="Helical" evidence="6">
    <location>
        <begin position="313"/>
        <end position="336"/>
    </location>
</feature>
<evidence type="ECO:0000256" key="4">
    <source>
        <dbReference type="ARBA" id="ARBA00022989"/>
    </source>
</evidence>
<dbReference type="Gramene" id="ABO97887">
    <property type="protein sequence ID" value="ABO97887"/>
    <property type="gene ID" value="OSTLU_33567"/>
</dbReference>
<dbReference type="GeneID" id="5003808"/>
<reference evidence="7 8" key="1">
    <citation type="journal article" date="2007" name="Proc. Natl. Acad. Sci. U.S.A.">
        <title>The tiny eukaryote Ostreococcus provides genomic insights into the paradox of plankton speciation.</title>
        <authorList>
            <person name="Palenik B."/>
            <person name="Grimwood J."/>
            <person name="Aerts A."/>
            <person name="Rouze P."/>
            <person name="Salamov A."/>
            <person name="Putnam N."/>
            <person name="Dupont C."/>
            <person name="Jorgensen R."/>
            <person name="Derelle E."/>
            <person name="Rombauts S."/>
            <person name="Zhou K."/>
            <person name="Otillar R."/>
            <person name="Merchant S.S."/>
            <person name="Podell S."/>
            <person name="Gaasterland T."/>
            <person name="Napoli C."/>
            <person name="Gendler K."/>
            <person name="Manuell A."/>
            <person name="Tai V."/>
            <person name="Vallon O."/>
            <person name="Piganeau G."/>
            <person name="Jancek S."/>
            <person name="Heijde M."/>
            <person name="Jabbari K."/>
            <person name="Bowler C."/>
            <person name="Lohr M."/>
            <person name="Robbens S."/>
            <person name="Werner G."/>
            <person name="Dubchak I."/>
            <person name="Pazour G.J."/>
            <person name="Ren Q."/>
            <person name="Paulsen I."/>
            <person name="Delwiche C."/>
            <person name="Schmutz J."/>
            <person name="Rokhsar D."/>
            <person name="Van de Peer Y."/>
            <person name="Moreau H."/>
            <person name="Grigoriev I.V."/>
        </authorList>
    </citation>
    <scope>NUCLEOTIDE SEQUENCE [LARGE SCALE GENOMIC DNA]</scope>
    <source>
        <strain evidence="7 8">CCE9901</strain>
    </source>
</reference>
<dbReference type="HOGENOM" id="CLU_035094_0_0_1"/>
<keyword evidence="5 6" id="KW-0472">Membrane</keyword>
<dbReference type="OrthoDB" id="420519at2759"/>
<proteinExistence type="inferred from homology"/>
<dbReference type="EMBL" id="CP000589">
    <property type="protein sequence ID" value="ABO97887.1"/>
    <property type="molecule type" value="Genomic_DNA"/>
</dbReference>
<comment type="similarity">
    <text evidence="2 6">Belongs to the CTL (choline transporter-like) family.</text>
</comment>
<dbReference type="KEGG" id="olu:OSTLU_33567"/>
<feature type="transmembrane region" description="Helical" evidence="6">
    <location>
        <begin position="183"/>
        <end position="204"/>
    </location>
</feature>
<evidence type="ECO:0000256" key="2">
    <source>
        <dbReference type="ARBA" id="ARBA00007168"/>
    </source>
</evidence>
<evidence type="ECO:0000256" key="5">
    <source>
        <dbReference type="ARBA" id="ARBA00023136"/>
    </source>
</evidence>
<dbReference type="GO" id="GO:0005886">
    <property type="term" value="C:plasma membrane"/>
    <property type="evidence" value="ECO:0007669"/>
    <property type="project" value="UniProtKB-SubCell"/>
</dbReference>
<dbReference type="OMA" id="ITGEAFC"/>
<evidence type="ECO:0000256" key="3">
    <source>
        <dbReference type="ARBA" id="ARBA00022692"/>
    </source>
</evidence>
<dbReference type="PANTHER" id="PTHR12385:SF98">
    <property type="entry name" value="CHOLINE TRANSPORTER-LIKE PROTEIN"/>
    <property type="match status" value="1"/>
</dbReference>